<feature type="region of interest" description="Disordered" evidence="2">
    <location>
        <begin position="646"/>
        <end position="677"/>
    </location>
</feature>
<evidence type="ECO:0000256" key="1">
    <source>
        <dbReference type="PROSITE-ProRule" id="PRU00221"/>
    </source>
</evidence>
<dbReference type="EMBL" id="FR796418">
    <property type="protein sequence ID" value="CAJ04588.1"/>
    <property type="molecule type" value="Genomic_DNA"/>
</dbReference>
<feature type="region of interest" description="Disordered" evidence="2">
    <location>
        <begin position="699"/>
        <end position="720"/>
    </location>
</feature>
<feature type="compositionally biased region" description="Basic and acidic residues" evidence="2">
    <location>
        <begin position="699"/>
        <end position="709"/>
    </location>
</feature>
<keyword evidence="3" id="KW-0732">Signal</keyword>
<feature type="chain" id="PRO_5004242157" evidence="3">
    <location>
        <begin position="21"/>
        <end position="1683"/>
    </location>
</feature>
<organism evidence="4 5">
    <name type="scientific">Leishmania major</name>
    <dbReference type="NCBI Taxonomy" id="5664"/>
    <lineage>
        <taxon>Eukaryota</taxon>
        <taxon>Discoba</taxon>
        <taxon>Euglenozoa</taxon>
        <taxon>Kinetoplastea</taxon>
        <taxon>Metakinetoplastina</taxon>
        <taxon>Trypanosomatida</taxon>
        <taxon>Trypanosomatidae</taxon>
        <taxon>Leishmaniinae</taxon>
        <taxon>Leishmania</taxon>
    </lineage>
</organism>
<feature type="compositionally biased region" description="Polar residues" evidence="2">
    <location>
        <begin position="646"/>
        <end position="656"/>
    </location>
</feature>
<feature type="compositionally biased region" description="Low complexity" evidence="2">
    <location>
        <begin position="539"/>
        <end position="558"/>
    </location>
</feature>
<feature type="region of interest" description="Disordered" evidence="2">
    <location>
        <begin position="597"/>
        <end position="617"/>
    </location>
</feature>
<dbReference type="InterPro" id="IPR001680">
    <property type="entry name" value="WD40_rpt"/>
</dbReference>
<dbReference type="SMART" id="SM00320">
    <property type="entry name" value="WD40"/>
    <property type="match status" value="3"/>
</dbReference>
<sequence>MHRAALIPCLLSLAFLPVRAHRDLFFFYRRVCRYECTFLRPPEHCNPPPPRQLRPLLILCAVDCFNVLPFPLLPFSRACSAAHTHTRTHPDLIVKMHYGIPSAATPPQQLPSPTEAARARAFRAEARLRTVLRQVSALRCAQQQGGGDHVSQHRDPVAVAAEATSELPPTSSSPPVHRNDAPTAAAAAASSSPPRPLVLELPLAPLEQRVKQKKARDATRQQRRDARQAAAAAAAPTTTTSATAADMVRNALSQPLGVVAARFLSAAASGAPSIFPGVAITSTSAADGHMSDWLASTPPPPAAQMSHAAPSTTITSGPCPGIPPHRAGSDKHIAPPSPASSMPKIPYQSPPPRERGQRCRCRHSRHSRDSADDSPSPLALLLQTPPSASGSQGSPHRYQPSLHHPEQEDRHRHHHWWRCGAREAVSSAPAPAGSATINAMSKHKQVRSSLRHQGSTPTAKTSNPVGVFGNSSISFLARTLREAGTAALAASPLTRSEMRHTPAADHRHAGHYRASRLRETLERSSEGVNVSIAASSPTRARLPASPGPSRSGSGSHAADGCLPHSSCNSSCVCSKSGCDSWRGSEVSWSASSSRTSFVRGVRSPPSEPFTPLTIPRDGRYDPHAPLLPLMECYGDTPTREVFCRVPSTSTQHTAGRSSTPMSSEWSRESSSAAQSAVGAAEAAPVAGLCALDAPEEAVKRQREQQLESQHRRRSMLSSTTNTQLSYMAEMDAIERGVVAPYVSYLFSPEARVIDLRQLKGRVSLCDPAPALEATCLGFSRAADEYLVGTSSGLLWRVPAGGGAEATRATPLGSLWPPHTPTRANPTAAAASGTIAGAGGDAPGGGLSKLLPVPLPGHTAAILSIAFNDDGALFATTGMDGCVIVWNASTSAKLRRISAVWASSTSAAASTSMYAGVDDAAGRRAPHLVHFMPQNNNYLLVSYLGSSELHLYNSSTGLPVTNVAGAALARAAASTVKDHHKSAVGPHGSGRASAGSAASSGAITALAVDPVASPFFFSGDASGTVVMWTYRAGDVVAMATLRPTTAASSSTALAGSGAGKHARTPSYVVDPLLHGTHGTVGSSGDGTAAFSTPLYQLPELRRVTTLALPEQMSGIAALGVSTLHVSQLHSLFRRCGPRRGAASAQRTSDGGAVGPRPAPRHPFESTAEVFRAVAQQNRAFWAAALPGAAAADGVARNQRDSHGRSGAHPQAALHGGPAASTAVAATSGDKSSLPQVLARWPSRLSETFSALWGGGDGAPSSAAHSGLAPARHKGKLATAAAKGSMATASTAGAAAPVTALSEGDLLHQLRNDALDAVCPLLVLVTLPCDTIYALGVLLQLQPSGRRGSAGGRGGVVGAGTPEASYCLYPLLKTTSPSRLRHLGVGAVQSPDNPRLIVVATPCEEGFVRVEPLLHVATPSPSVQRTPPAGVSAIPTPGVGSLQPGNKAAVNDDGRHRSHSRVLATLPMPYGGRCTGVAWSPNGRFLVAITAEGVIYQWARVYLLGPSSPSANAAAAAAAITRKGDVAQVGGRDGVTPAHGMPPAEGEVEVRSSPAVGAASAAAARRRGCATERSDTVNGEALPAAHFTGLLGAPMASAAASPPGLAAGANAAARAAFSEEDAWRESLHRELERQRRAQAALKLVAHVRAGRQDGAVSSSGYWLDDDDAANSAVTEDSLEGDETES</sequence>
<dbReference type="VEuPathDB" id="TriTrypDB:LMJSD75_220017800"/>
<gene>
    <name evidence="4" type="ORF">LMJF_22_1210</name>
</gene>
<feature type="region of interest" description="Disordered" evidence="2">
    <location>
        <begin position="519"/>
        <end position="558"/>
    </location>
</feature>
<feature type="compositionally biased region" description="Low complexity" evidence="2">
    <location>
        <begin position="228"/>
        <end position="241"/>
    </location>
</feature>
<feature type="compositionally biased region" description="Low complexity" evidence="2">
    <location>
        <begin position="164"/>
        <end position="206"/>
    </location>
</feature>
<dbReference type="OMA" id="MPYGGRC"/>
<dbReference type="PANTHER" id="PTHR45333:SF1">
    <property type="entry name" value="CHROMOSOME UNDETERMINED SCAFFOLD_625, WHOLE GENOME SHOTGUN SEQUENCE"/>
    <property type="match status" value="1"/>
</dbReference>
<evidence type="ECO:0000313" key="5">
    <source>
        <dbReference type="Proteomes" id="UP000000542"/>
    </source>
</evidence>
<feature type="compositionally biased region" description="Acidic residues" evidence="2">
    <location>
        <begin position="1674"/>
        <end position="1683"/>
    </location>
</feature>
<dbReference type="InParanoid" id="Q4QBM6"/>
<evidence type="ECO:0000313" key="4">
    <source>
        <dbReference type="EMBL" id="CAJ04588.1"/>
    </source>
</evidence>
<feature type="repeat" description="WD" evidence="1">
    <location>
        <begin position="854"/>
        <end position="895"/>
    </location>
</feature>
<dbReference type="KEGG" id="lma:LMJF_22_1210"/>
<name>Q4QBM6_LEIMA</name>
<reference evidence="4 5" key="1">
    <citation type="journal article" date="2005" name="Science">
        <title>The genome of the kinetoplastid parasite, Leishmania major.</title>
        <authorList>
            <person name="Ivens A.C."/>
            <person name="Peacock C.S."/>
            <person name="Worthey E.A."/>
            <person name="Murphy L."/>
            <person name="Aggarwal G."/>
            <person name="Berriman M."/>
            <person name="Sisk E."/>
            <person name="Rajandream M.A."/>
            <person name="Adlem E."/>
            <person name="Aert R."/>
            <person name="Anupama A."/>
            <person name="Apostolou Z."/>
            <person name="Attipoe P."/>
            <person name="Bason N."/>
            <person name="Bauser C."/>
            <person name="Beck A."/>
            <person name="Beverley S.M."/>
            <person name="Bianchettin G."/>
            <person name="Borzym K."/>
            <person name="Bothe G."/>
            <person name="Bruschi C.V."/>
            <person name="Collins M."/>
            <person name="Cadag E."/>
            <person name="Ciarloni L."/>
            <person name="Clayton C."/>
            <person name="Coulson R.M."/>
            <person name="Cronin A."/>
            <person name="Cruz A.K."/>
            <person name="Davies R.M."/>
            <person name="De Gaudenzi J."/>
            <person name="Dobson D.E."/>
            <person name="Duesterhoeft A."/>
            <person name="Fazelina G."/>
            <person name="Fosker N."/>
            <person name="Frasch A.C."/>
            <person name="Fraser A."/>
            <person name="Fuchs M."/>
            <person name="Gabel C."/>
            <person name="Goble A."/>
            <person name="Goffeau A."/>
            <person name="Harris D."/>
            <person name="Hertz-Fowler C."/>
            <person name="Hilbert H."/>
            <person name="Horn D."/>
            <person name="Huang Y."/>
            <person name="Klages S."/>
            <person name="Knights A."/>
            <person name="Kube M."/>
            <person name="Larke N."/>
            <person name="Litvin L."/>
            <person name="Lord A."/>
            <person name="Louie T."/>
            <person name="Marra M."/>
            <person name="Masuy D."/>
            <person name="Matthews K."/>
            <person name="Michaeli S."/>
            <person name="Mottram J.C."/>
            <person name="Muller-Auer S."/>
            <person name="Munden H."/>
            <person name="Nelson S."/>
            <person name="Norbertczak H."/>
            <person name="Oliver K."/>
            <person name="O'neil S."/>
            <person name="Pentony M."/>
            <person name="Pohl T.M."/>
            <person name="Price C."/>
            <person name="Purnelle B."/>
            <person name="Quail M.A."/>
            <person name="Rabbinowitsch E."/>
            <person name="Reinhardt R."/>
            <person name="Rieger M."/>
            <person name="Rinta J."/>
            <person name="Robben J."/>
            <person name="Robertson L."/>
            <person name="Ruiz J.C."/>
            <person name="Rutter S."/>
            <person name="Saunders D."/>
            <person name="Schafer M."/>
            <person name="Schein J."/>
            <person name="Schwartz D.C."/>
            <person name="Seeger K."/>
            <person name="Seyler A."/>
            <person name="Sharp S."/>
            <person name="Shin H."/>
            <person name="Sivam D."/>
            <person name="Squares R."/>
            <person name="Squares S."/>
            <person name="Tosato V."/>
            <person name="Vogt C."/>
            <person name="Volckaert G."/>
            <person name="Wambutt R."/>
            <person name="Warren T."/>
            <person name="Wedler H."/>
            <person name="Woodward J."/>
            <person name="Zhou S."/>
            <person name="Zimmermann W."/>
            <person name="Smith D.F."/>
            <person name="Blackwell J.M."/>
            <person name="Stuart K.D."/>
            <person name="Barrell B."/>
            <person name="Myler P.J."/>
        </authorList>
    </citation>
    <scope>NUCLEOTIDE SEQUENCE [LARGE SCALE GENOMIC DNA]</scope>
    <source>
        <strain evidence="5">MHOM/IL/81/Friedlin</strain>
    </source>
</reference>
<feature type="region of interest" description="Disordered" evidence="2">
    <location>
        <begin position="1192"/>
        <end position="1226"/>
    </location>
</feature>
<dbReference type="PANTHER" id="PTHR45333">
    <property type="entry name" value="MEMBRANE PROTEIN-RELATED"/>
    <property type="match status" value="1"/>
</dbReference>
<evidence type="ECO:0000256" key="3">
    <source>
        <dbReference type="SAM" id="SignalP"/>
    </source>
</evidence>
<dbReference type="SUPFAM" id="SSF69322">
    <property type="entry name" value="Tricorn protease domain 2"/>
    <property type="match status" value="1"/>
</dbReference>
<dbReference type="VEuPathDB" id="TriTrypDB:LMJFC_220019300"/>
<accession>Q4QBM6</accession>
<dbReference type="HOGENOM" id="CLU_241427_0_0_1"/>
<evidence type="ECO:0000256" key="2">
    <source>
        <dbReference type="SAM" id="MobiDB-lite"/>
    </source>
</evidence>
<feature type="compositionally biased region" description="Basic and acidic residues" evidence="2">
    <location>
        <begin position="215"/>
        <end position="227"/>
    </location>
</feature>
<feature type="signal peptide" evidence="3">
    <location>
        <begin position="1"/>
        <end position="20"/>
    </location>
</feature>
<feature type="compositionally biased region" description="Polar residues" evidence="2">
    <location>
        <begin position="526"/>
        <end position="538"/>
    </location>
</feature>
<feature type="region of interest" description="Disordered" evidence="2">
    <location>
        <begin position="162"/>
        <end position="241"/>
    </location>
</feature>
<feature type="compositionally biased region" description="Polar residues" evidence="2">
    <location>
        <begin position="384"/>
        <end position="394"/>
    </location>
</feature>
<dbReference type="VEuPathDB" id="TriTrypDB:LmjF.22.1210"/>
<dbReference type="InterPro" id="IPR015943">
    <property type="entry name" value="WD40/YVTN_repeat-like_dom_sf"/>
</dbReference>
<dbReference type="eggNOG" id="ENOG502S21X">
    <property type="taxonomic scope" value="Eukaryota"/>
</dbReference>
<feature type="region of interest" description="Disordered" evidence="2">
    <location>
        <begin position="1135"/>
        <end position="1161"/>
    </location>
</feature>
<dbReference type="PROSITE" id="PS50082">
    <property type="entry name" value="WD_REPEATS_2"/>
    <property type="match status" value="1"/>
</dbReference>
<dbReference type="Proteomes" id="UP000000542">
    <property type="component" value="Chromosome 22"/>
</dbReference>
<keyword evidence="5" id="KW-1185">Reference proteome</keyword>
<dbReference type="Pfam" id="PF00400">
    <property type="entry name" value="WD40"/>
    <property type="match status" value="1"/>
</dbReference>
<dbReference type="Gene3D" id="2.130.10.10">
    <property type="entry name" value="YVTN repeat-like/Quinoprotein amine dehydrogenase"/>
    <property type="match status" value="1"/>
</dbReference>
<protein>
    <submittedName>
        <fullName evidence="4">Uncharacterized protein</fullName>
    </submittedName>
</protein>
<dbReference type="GeneID" id="5651880"/>
<feature type="compositionally biased region" description="Low complexity" evidence="2">
    <location>
        <begin position="373"/>
        <end position="382"/>
    </location>
</feature>
<keyword evidence="1" id="KW-0853">WD repeat</keyword>
<reference evidence="4 5" key="2">
    <citation type="journal article" date="2011" name="Genome Res.">
        <title>Chromosome and gene copy number variation allow major structural change between species and strains of Leishmania.</title>
        <authorList>
            <person name="Rogers M.B."/>
            <person name="Hilley J.D."/>
            <person name="Dickens N.J."/>
            <person name="Wilkes J."/>
            <person name="Bates P.A."/>
            <person name="Depledge D.P."/>
            <person name="Harris D."/>
            <person name="Her Y."/>
            <person name="Herzyk P."/>
            <person name="Imamura H."/>
            <person name="Otto T.D."/>
            <person name="Sanders M."/>
            <person name="Seeger K."/>
            <person name="Dujardin J.C."/>
            <person name="Berriman M."/>
            <person name="Smith D.F."/>
            <person name="Hertz-Fowler C."/>
            <person name="Mottram J.C."/>
        </authorList>
    </citation>
    <scope>NUCLEOTIDE SEQUENCE [LARGE SCALE GENOMIC DNA]</scope>
    <source>
        <strain evidence="5">MHOM/IL/81/Friedlin</strain>
    </source>
</reference>
<dbReference type="VEuPathDB" id="TriTrypDB:LMJLV39_220017600"/>
<feature type="region of interest" description="Disordered" evidence="2">
    <location>
        <begin position="1433"/>
        <end position="1454"/>
    </location>
</feature>
<feature type="region of interest" description="Disordered" evidence="2">
    <location>
        <begin position="1650"/>
        <end position="1683"/>
    </location>
</feature>
<feature type="compositionally biased region" description="Low complexity" evidence="2">
    <location>
        <begin position="657"/>
        <end position="677"/>
    </location>
</feature>
<dbReference type="PROSITE" id="PS50294">
    <property type="entry name" value="WD_REPEATS_REGION"/>
    <property type="match status" value="1"/>
</dbReference>
<proteinExistence type="predicted"/>
<feature type="region of interest" description="Disordered" evidence="2">
    <location>
        <begin position="290"/>
        <end position="414"/>
    </location>
</feature>
<dbReference type="RefSeq" id="XP_001683272.1">
    <property type="nucleotide sequence ID" value="XM_001683220.1"/>
</dbReference>